<dbReference type="AlphaFoldDB" id="A0A8B7SJE6"/>
<comment type="pathway">
    <text evidence="3">Lipid metabolism; glycerolipid metabolism.</text>
</comment>
<evidence type="ECO:0000256" key="11">
    <source>
        <dbReference type="ARBA" id="ARBA00022741"/>
    </source>
</evidence>
<dbReference type="PANTHER" id="PTHR11255:SF54">
    <property type="entry name" value="DIACYLGLYCEROL KINASE THETA"/>
    <property type="match status" value="1"/>
</dbReference>
<dbReference type="OrthoDB" id="242257at2759"/>
<dbReference type="InterPro" id="IPR020454">
    <property type="entry name" value="DAG/PE-bd"/>
</dbReference>
<evidence type="ECO:0000256" key="6">
    <source>
        <dbReference type="ARBA" id="ARBA00022490"/>
    </source>
</evidence>
<dbReference type="SMART" id="SM00109">
    <property type="entry name" value="C1"/>
    <property type="match status" value="2"/>
</dbReference>
<dbReference type="PROSITE" id="PS00479">
    <property type="entry name" value="ZF_DAG_PE_1"/>
    <property type="match status" value="2"/>
</dbReference>
<evidence type="ECO:0000259" key="22">
    <source>
        <dbReference type="PROSITE" id="PS50081"/>
    </source>
</evidence>
<dbReference type="InterPro" id="IPR001206">
    <property type="entry name" value="Diacylglycerol_kinase_cat_dom"/>
</dbReference>
<evidence type="ECO:0000256" key="14">
    <source>
        <dbReference type="ARBA" id="ARBA00022833"/>
    </source>
</evidence>
<keyword evidence="9" id="KW-0479">Metal-binding</keyword>
<reference evidence="26" key="1">
    <citation type="submission" date="2025-08" db="UniProtKB">
        <authorList>
            <consortium name="RefSeq"/>
        </authorList>
    </citation>
    <scope>IDENTIFICATION</scope>
    <source>
        <tissue evidence="26">Muscle</tissue>
    </source>
</reference>
<dbReference type="CDD" id="cd20803">
    <property type="entry name" value="C1_DGKtheta_typeV_rpt1"/>
    <property type="match status" value="1"/>
</dbReference>
<dbReference type="GO" id="GO:0008270">
    <property type="term" value="F:zinc ion binding"/>
    <property type="evidence" value="ECO:0007669"/>
    <property type="project" value="UniProtKB-KW"/>
</dbReference>
<dbReference type="PANTHER" id="PTHR11255">
    <property type="entry name" value="DIACYLGLYCEROL KINASE"/>
    <property type="match status" value="1"/>
</dbReference>
<name>A0A8B7SJE6_HIPAR</name>
<keyword evidence="13 20" id="KW-0418">Kinase</keyword>
<dbReference type="CTD" id="1609"/>
<evidence type="ECO:0000259" key="24">
    <source>
        <dbReference type="PROSITE" id="PS50200"/>
    </source>
</evidence>
<dbReference type="InterPro" id="IPR056392">
    <property type="entry name" value="DGKtheta_RBD"/>
</dbReference>
<dbReference type="CDD" id="cd20804">
    <property type="entry name" value="C1_DGKtheta_typeV_rpt2"/>
    <property type="match status" value="1"/>
</dbReference>
<dbReference type="GO" id="GO:0005886">
    <property type="term" value="C:plasma membrane"/>
    <property type="evidence" value="ECO:0007669"/>
    <property type="project" value="UniProtKB-SubCell"/>
</dbReference>
<comment type="subcellular location">
    <subcellularLocation>
        <location evidence="1">Cell membrane</location>
    </subcellularLocation>
    <subcellularLocation>
        <location evidence="2">Cytoplasm</location>
    </subcellularLocation>
</comment>
<dbReference type="Pfam" id="PF00130">
    <property type="entry name" value="C1_1"/>
    <property type="match status" value="1"/>
</dbReference>
<dbReference type="EC" id="2.7.1.107" evidence="20"/>
<dbReference type="GO" id="GO:0007200">
    <property type="term" value="P:phospholipase C-activating G protein-coupled receptor signaling pathway"/>
    <property type="evidence" value="ECO:0007669"/>
    <property type="project" value="InterPro"/>
</dbReference>
<evidence type="ECO:0000256" key="15">
    <source>
        <dbReference type="ARBA" id="ARBA00022840"/>
    </source>
</evidence>
<dbReference type="PROSITE" id="PS50081">
    <property type="entry name" value="ZF_DAG_PE_2"/>
    <property type="match status" value="2"/>
</dbReference>
<dbReference type="Gene3D" id="3.10.20.90">
    <property type="entry name" value="Phosphatidylinositol 3-kinase Catalytic Subunit, Chain A, domain 1"/>
    <property type="match status" value="1"/>
</dbReference>
<evidence type="ECO:0000259" key="23">
    <source>
        <dbReference type="PROSITE" id="PS50146"/>
    </source>
</evidence>
<dbReference type="InterPro" id="IPR037607">
    <property type="entry name" value="DGK"/>
</dbReference>
<evidence type="ECO:0000256" key="4">
    <source>
        <dbReference type="ARBA" id="ARBA00009280"/>
    </source>
</evidence>
<proteinExistence type="inferred from homology"/>
<dbReference type="GeneID" id="109390904"/>
<comment type="catalytic activity">
    <reaction evidence="18">
        <text>1,2-di-(9Z-octadecenoyl)-sn-glycerol + ATP = 1,2-di-(9Z-octadecenoyl)-sn-glycero-3-phosphate + ADP + H(+)</text>
        <dbReference type="Rhea" id="RHEA:40327"/>
        <dbReference type="ChEBI" id="CHEBI:15378"/>
        <dbReference type="ChEBI" id="CHEBI:30616"/>
        <dbReference type="ChEBI" id="CHEBI:52333"/>
        <dbReference type="ChEBI" id="CHEBI:74546"/>
        <dbReference type="ChEBI" id="CHEBI:456216"/>
    </reaction>
    <physiologicalReaction direction="left-to-right" evidence="18">
        <dbReference type="Rhea" id="RHEA:40328"/>
    </physiologicalReaction>
</comment>
<dbReference type="FunFam" id="2.60.200.40:FF:000004">
    <property type="entry name" value="Diacylglycerol kinase"/>
    <property type="match status" value="1"/>
</dbReference>
<evidence type="ECO:0000256" key="3">
    <source>
        <dbReference type="ARBA" id="ARBA00005175"/>
    </source>
</evidence>
<sequence>MEAAAEPGIRSWLGGGSPRRGSPASSPDLGSRGRARPGPGPGPGSGSGSGLERAGARTPGSAALGHSFRKVTLTKPTFCHLCSDFIWGLAGFLCDVCNFMSHEKCVKHVKTPCTSVAPSLVRVPVAHCFGPRGLYKRKFCAVCRKGLEAPALRCEVCELHVHPDCVPFACSDCRQCHQDGHRDHVSRGRRPGEAALRAFYITEDTRDFELQALPSPVQAGDPGGLGKAPSGGTLEEEGSRGPGSREPTPEAWIIRALPRPEEVLKVYPAWLKVGVAYVSIRVTPQSTVRTVVLEVLPLLGRQAEGPESFQLVEVLMGSRQVQRTVLAEEELLLDRLRDLRKTSLRQMSQTRFYVAESRAVVPRVSLFVGGLPPDLSPQEYDSLLDEFVATKAGLVSLSHVYSPQGAVVLDVACFAEAERLYMLVRDTAVHGRQLTALVLPDVLHTKLPPDCCPLLVFVNPKSGGLKGRELLCSFRKLLNPHQVFELTNGGPLPGFHVFSQVPCFRVLVCGGDGTVGWVLAALEETRHRLACPEPSVAILPLGTGNDLGRVLRWGAGYSGEDPLSVLVSVDEADAVLMDRWTILLDGHEASGAENGLADMEPPKIVQMSNYCGIGIDAELSLDFHQAREEEPGKFTSRFHNKGVYVRVGLQKISHSRSLHKEIRLQVGQQEVELPSIEGLIFINIPSWGSGADLWGSDSDSKFEKPRMDDGLLEVVGVTGVMHMGQVQGGLRSGIRIAQGSYFRVTLLKATPVQVDGEPWVQAPGHMIISAACPKVHMLRKAKQKPKKAGTPKDARADGVPTPEGDPK</sequence>
<dbReference type="Proteomes" id="UP000694851">
    <property type="component" value="Unplaced"/>
</dbReference>
<keyword evidence="8 20" id="KW-0808">Transferase</keyword>
<dbReference type="SUPFAM" id="SSF54236">
    <property type="entry name" value="Ubiquitin-like"/>
    <property type="match status" value="1"/>
</dbReference>
<organism evidence="25 26">
    <name type="scientific">Hipposideros armiger</name>
    <name type="common">Great Himalayan leaf-nosed bat</name>
    <dbReference type="NCBI Taxonomy" id="186990"/>
    <lineage>
        <taxon>Eukaryota</taxon>
        <taxon>Metazoa</taxon>
        <taxon>Chordata</taxon>
        <taxon>Craniata</taxon>
        <taxon>Vertebrata</taxon>
        <taxon>Euteleostomi</taxon>
        <taxon>Mammalia</taxon>
        <taxon>Eutheria</taxon>
        <taxon>Laurasiatheria</taxon>
        <taxon>Chiroptera</taxon>
        <taxon>Yinpterochiroptera</taxon>
        <taxon>Rhinolophoidea</taxon>
        <taxon>Hipposideridae</taxon>
        <taxon>Hipposideros</taxon>
    </lineage>
</organism>
<comment type="similarity">
    <text evidence="4 20">Belongs to the eukaryotic diacylglycerol kinase family.</text>
</comment>
<dbReference type="Pfam" id="PF00788">
    <property type="entry name" value="RA"/>
    <property type="match status" value="1"/>
</dbReference>
<feature type="compositionally biased region" description="Basic residues" evidence="21">
    <location>
        <begin position="779"/>
        <end position="789"/>
    </location>
</feature>
<evidence type="ECO:0000256" key="20">
    <source>
        <dbReference type="RuleBase" id="RU361128"/>
    </source>
</evidence>
<dbReference type="InterPro" id="IPR000159">
    <property type="entry name" value="RA_dom"/>
</dbReference>
<keyword evidence="17" id="KW-0472">Membrane</keyword>
<keyword evidence="7" id="KW-0597">Phosphoprotein</keyword>
<accession>A0A8B7SJE6</accession>
<dbReference type="Gene3D" id="3.40.50.10330">
    <property type="entry name" value="Probable inorganic polyphosphate/atp-NAD kinase, domain 1"/>
    <property type="match status" value="1"/>
</dbReference>
<dbReference type="InterPro" id="IPR000756">
    <property type="entry name" value="Diacylglycerol_kin_accessory"/>
</dbReference>
<dbReference type="SMART" id="SM00046">
    <property type="entry name" value="DAGKc"/>
    <property type="match status" value="1"/>
</dbReference>
<evidence type="ECO:0000256" key="5">
    <source>
        <dbReference type="ARBA" id="ARBA00022475"/>
    </source>
</evidence>
<dbReference type="KEGG" id="hai:109390904"/>
<dbReference type="GO" id="GO:0005524">
    <property type="term" value="F:ATP binding"/>
    <property type="evidence" value="ECO:0007669"/>
    <property type="project" value="UniProtKB-KW"/>
</dbReference>
<evidence type="ECO:0000256" key="12">
    <source>
        <dbReference type="ARBA" id="ARBA00022771"/>
    </source>
</evidence>
<dbReference type="InterPro" id="IPR017438">
    <property type="entry name" value="ATP-NAD_kinase_N"/>
</dbReference>
<evidence type="ECO:0000256" key="13">
    <source>
        <dbReference type="ARBA" id="ARBA00022777"/>
    </source>
</evidence>
<comment type="catalytic activity">
    <reaction evidence="19">
        <text>a 1,2-diacyl-sn-glycerol + ATP = a 1,2-diacyl-sn-glycero-3-phosphate + ADP + H(+)</text>
        <dbReference type="Rhea" id="RHEA:10272"/>
        <dbReference type="ChEBI" id="CHEBI:15378"/>
        <dbReference type="ChEBI" id="CHEBI:17815"/>
        <dbReference type="ChEBI" id="CHEBI:30616"/>
        <dbReference type="ChEBI" id="CHEBI:58608"/>
        <dbReference type="ChEBI" id="CHEBI:456216"/>
        <dbReference type="EC" id="2.7.1.107"/>
    </reaction>
    <physiologicalReaction direction="left-to-right" evidence="19">
        <dbReference type="Rhea" id="RHEA:10273"/>
    </physiologicalReaction>
</comment>
<dbReference type="SUPFAM" id="SSF57889">
    <property type="entry name" value="Cysteine-rich domain"/>
    <property type="match status" value="2"/>
</dbReference>
<dbReference type="FunFam" id="3.40.50.10330:FF:000012">
    <property type="entry name" value="Diacylglycerol kinase"/>
    <property type="match status" value="1"/>
</dbReference>
<dbReference type="SMART" id="SM00045">
    <property type="entry name" value="DAGKa"/>
    <property type="match status" value="1"/>
</dbReference>
<evidence type="ECO:0000256" key="19">
    <source>
        <dbReference type="ARBA" id="ARBA00023411"/>
    </source>
</evidence>
<evidence type="ECO:0000256" key="18">
    <source>
        <dbReference type="ARBA" id="ARBA00023371"/>
    </source>
</evidence>
<dbReference type="Gene3D" id="2.60.200.40">
    <property type="match status" value="1"/>
</dbReference>
<keyword evidence="14" id="KW-0862">Zinc</keyword>
<evidence type="ECO:0000256" key="7">
    <source>
        <dbReference type="ARBA" id="ARBA00022553"/>
    </source>
</evidence>
<dbReference type="InterPro" id="IPR046349">
    <property type="entry name" value="C1-like_sf"/>
</dbReference>
<dbReference type="Gene3D" id="3.30.60.20">
    <property type="match status" value="2"/>
</dbReference>
<feature type="compositionally biased region" description="Low complexity" evidence="21">
    <location>
        <begin position="19"/>
        <end position="32"/>
    </location>
</feature>
<evidence type="ECO:0000256" key="8">
    <source>
        <dbReference type="ARBA" id="ARBA00022679"/>
    </source>
</evidence>
<dbReference type="Pfam" id="PF24099">
    <property type="entry name" value="RBD_DGKtheta"/>
    <property type="match status" value="1"/>
</dbReference>
<keyword evidence="16" id="KW-0443">Lipid metabolism</keyword>
<keyword evidence="12" id="KW-0863">Zinc-finger</keyword>
<keyword evidence="5" id="KW-1003">Cell membrane</keyword>
<evidence type="ECO:0000256" key="10">
    <source>
        <dbReference type="ARBA" id="ARBA00022737"/>
    </source>
</evidence>
<evidence type="ECO:0000256" key="2">
    <source>
        <dbReference type="ARBA" id="ARBA00004496"/>
    </source>
</evidence>
<evidence type="ECO:0000313" key="25">
    <source>
        <dbReference type="Proteomes" id="UP000694851"/>
    </source>
</evidence>
<feature type="domain" description="Ras-associating" evidence="24">
    <location>
        <begin position="260"/>
        <end position="359"/>
    </location>
</feature>
<feature type="region of interest" description="Disordered" evidence="21">
    <location>
        <begin position="1"/>
        <end position="62"/>
    </location>
</feature>
<evidence type="ECO:0000256" key="1">
    <source>
        <dbReference type="ARBA" id="ARBA00004236"/>
    </source>
</evidence>
<protein>
    <recommendedName>
        <fullName evidence="20">Diacylglycerol kinase</fullName>
        <shortName evidence="20">DAG kinase</shortName>
        <ecNumber evidence="20">2.7.1.107</ecNumber>
    </recommendedName>
</protein>
<dbReference type="RefSeq" id="XP_019513496.1">
    <property type="nucleotide sequence ID" value="XM_019657951.1"/>
</dbReference>
<dbReference type="PRINTS" id="PR00008">
    <property type="entry name" value="DAGPEDOMAIN"/>
</dbReference>
<evidence type="ECO:0000256" key="21">
    <source>
        <dbReference type="SAM" id="MobiDB-lite"/>
    </source>
</evidence>
<feature type="domain" description="Phorbol-ester/DAG-type" evidence="22">
    <location>
        <begin position="65"/>
        <end position="113"/>
    </location>
</feature>
<feature type="region of interest" description="Disordered" evidence="21">
    <location>
        <begin position="779"/>
        <end position="807"/>
    </location>
</feature>
<evidence type="ECO:0000313" key="26">
    <source>
        <dbReference type="RefSeq" id="XP_019513496.1"/>
    </source>
</evidence>
<evidence type="ECO:0000256" key="16">
    <source>
        <dbReference type="ARBA" id="ARBA00023098"/>
    </source>
</evidence>
<dbReference type="FunFam" id="3.10.20.90:FF:000188">
    <property type="entry name" value="Diacylglycerol kinase"/>
    <property type="match status" value="1"/>
</dbReference>
<evidence type="ECO:0000256" key="9">
    <source>
        <dbReference type="ARBA" id="ARBA00022723"/>
    </source>
</evidence>
<feature type="region of interest" description="Disordered" evidence="21">
    <location>
        <begin position="213"/>
        <end position="249"/>
    </location>
</feature>
<dbReference type="GO" id="GO:0005737">
    <property type="term" value="C:cytoplasm"/>
    <property type="evidence" value="ECO:0007669"/>
    <property type="project" value="UniProtKB-SubCell"/>
</dbReference>
<evidence type="ECO:0000256" key="17">
    <source>
        <dbReference type="ARBA" id="ARBA00023136"/>
    </source>
</evidence>
<dbReference type="InterPro" id="IPR029071">
    <property type="entry name" value="Ubiquitin-like_domsf"/>
</dbReference>
<keyword evidence="11 20" id="KW-0547">Nucleotide-binding</keyword>
<dbReference type="GO" id="GO:0046486">
    <property type="term" value="P:glycerolipid metabolic process"/>
    <property type="evidence" value="ECO:0007669"/>
    <property type="project" value="UniProtKB-UniPathway"/>
</dbReference>
<dbReference type="UniPathway" id="UPA00230"/>
<feature type="domain" description="Phorbol-ester/DAG-type" evidence="22">
    <location>
        <begin position="126"/>
        <end position="173"/>
    </location>
</feature>
<keyword evidence="15 20" id="KW-0067">ATP-binding</keyword>
<dbReference type="PROSITE" id="PS50146">
    <property type="entry name" value="DAGK"/>
    <property type="match status" value="1"/>
</dbReference>
<dbReference type="Pfam" id="PF00781">
    <property type="entry name" value="DAGK_cat"/>
    <property type="match status" value="1"/>
</dbReference>
<dbReference type="FunFam" id="3.30.60.20:FF:000053">
    <property type="entry name" value="Diacylglycerol kinase"/>
    <property type="match status" value="1"/>
</dbReference>
<dbReference type="GO" id="GO:0004143">
    <property type="term" value="F:ATP-dependent diacylglycerol kinase activity"/>
    <property type="evidence" value="ECO:0007669"/>
    <property type="project" value="UniProtKB-EC"/>
</dbReference>
<dbReference type="SUPFAM" id="SSF111331">
    <property type="entry name" value="NAD kinase/diacylglycerol kinase-like"/>
    <property type="match status" value="1"/>
</dbReference>
<dbReference type="PROSITE" id="PS50200">
    <property type="entry name" value="RA"/>
    <property type="match status" value="1"/>
</dbReference>
<feature type="domain" description="DAGKc" evidence="23">
    <location>
        <begin position="449"/>
        <end position="586"/>
    </location>
</feature>
<dbReference type="SMART" id="SM00314">
    <property type="entry name" value="RA"/>
    <property type="match status" value="1"/>
</dbReference>
<gene>
    <name evidence="26" type="primary">DGKQ</name>
</gene>
<keyword evidence="10" id="KW-0677">Repeat</keyword>
<dbReference type="InterPro" id="IPR002219">
    <property type="entry name" value="PKC_DAG/PE"/>
</dbReference>
<keyword evidence="6" id="KW-0963">Cytoplasm</keyword>
<dbReference type="Pfam" id="PF00609">
    <property type="entry name" value="DAGK_acc"/>
    <property type="match status" value="1"/>
</dbReference>
<keyword evidence="25" id="KW-1185">Reference proteome</keyword>
<dbReference type="InterPro" id="IPR016064">
    <property type="entry name" value="NAD/diacylglycerol_kinase_sf"/>
</dbReference>